<comment type="catalytic activity">
    <reaction evidence="8">
        <text>ATP + H2O = ADP + phosphate + H(+)</text>
        <dbReference type="Rhea" id="RHEA:13065"/>
        <dbReference type="ChEBI" id="CHEBI:15377"/>
        <dbReference type="ChEBI" id="CHEBI:15378"/>
        <dbReference type="ChEBI" id="CHEBI:30616"/>
        <dbReference type="ChEBI" id="CHEBI:43474"/>
        <dbReference type="ChEBI" id="CHEBI:456216"/>
        <dbReference type="EC" id="5.6.2.4"/>
    </reaction>
</comment>
<keyword evidence="5" id="KW-0413">Isomerase</keyword>
<dbReference type="InterPro" id="IPR027417">
    <property type="entry name" value="P-loop_NTPase"/>
</dbReference>
<dbReference type="SUPFAM" id="SSF52540">
    <property type="entry name" value="P-loop containing nucleoside triphosphate hydrolases"/>
    <property type="match status" value="1"/>
</dbReference>
<dbReference type="InterPro" id="IPR000212">
    <property type="entry name" value="DNA_helicase_UvrD/REP"/>
</dbReference>
<comment type="caution">
    <text evidence="13">The sequence shown here is derived from an EMBL/GenBank/DDBJ whole genome shotgun (WGS) entry which is preliminary data.</text>
</comment>
<feature type="binding site" evidence="9">
    <location>
        <begin position="206"/>
        <end position="213"/>
    </location>
    <ligand>
        <name>ATP</name>
        <dbReference type="ChEBI" id="CHEBI:30616"/>
    </ligand>
</feature>
<keyword evidence="1 9" id="KW-0547">Nucleotide-binding</keyword>
<organism evidence="13 14">
    <name type="scientific">Paenibacillus residui</name>
    <dbReference type="NCBI Taxonomy" id="629724"/>
    <lineage>
        <taxon>Bacteria</taxon>
        <taxon>Bacillati</taxon>
        <taxon>Bacillota</taxon>
        <taxon>Bacilli</taxon>
        <taxon>Bacillales</taxon>
        <taxon>Paenibacillaceae</taxon>
        <taxon>Paenibacillus</taxon>
    </lineage>
</organism>
<evidence type="ECO:0000256" key="11">
    <source>
        <dbReference type="SAM" id="MobiDB-lite"/>
    </source>
</evidence>
<dbReference type="Proteomes" id="UP001597120">
    <property type="component" value="Unassembled WGS sequence"/>
</dbReference>
<keyword evidence="10" id="KW-0175">Coiled coil</keyword>
<evidence type="ECO:0000256" key="6">
    <source>
        <dbReference type="ARBA" id="ARBA00034617"/>
    </source>
</evidence>
<gene>
    <name evidence="13" type="ORF">ACFQ03_05735</name>
</gene>
<comment type="catalytic activity">
    <reaction evidence="6">
        <text>Couples ATP hydrolysis with the unwinding of duplex DNA by translocating in the 3'-5' direction.</text>
        <dbReference type="EC" id="5.6.2.4"/>
    </reaction>
</comment>
<dbReference type="RefSeq" id="WP_379286704.1">
    <property type="nucleotide sequence ID" value="NZ_JBHTIU010000019.1"/>
</dbReference>
<evidence type="ECO:0000256" key="5">
    <source>
        <dbReference type="ARBA" id="ARBA00023235"/>
    </source>
</evidence>
<evidence type="ECO:0000256" key="10">
    <source>
        <dbReference type="SAM" id="Coils"/>
    </source>
</evidence>
<dbReference type="Pfam" id="PF13538">
    <property type="entry name" value="UvrD_C_2"/>
    <property type="match status" value="1"/>
</dbReference>
<reference evidence="14" key="1">
    <citation type="journal article" date="2019" name="Int. J. Syst. Evol. Microbiol.">
        <title>The Global Catalogue of Microorganisms (GCM) 10K type strain sequencing project: providing services to taxonomists for standard genome sequencing and annotation.</title>
        <authorList>
            <consortium name="The Broad Institute Genomics Platform"/>
            <consortium name="The Broad Institute Genome Sequencing Center for Infectious Disease"/>
            <person name="Wu L."/>
            <person name="Ma J."/>
        </authorList>
    </citation>
    <scope>NUCLEOTIDE SEQUENCE [LARGE SCALE GENOMIC DNA]</scope>
    <source>
        <strain evidence="14">CCUG 57263</strain>
    </source>
</reference>
<dbReference type="EC" id="5.6.2.4" evidence="7"/>
<sequence>MDSTRQSAYQEERHHLERTLSVLESRLQELEAIARYYGTDFTEQALESAREKARQKLAKALVEPYFGRLDFQEEDSEQKQPLYIGKSGTEDEDSDNPLVVDWRAPIASLFYSFTGGDGPATYVSPDGPISGTVHLKRNLVVRNRELSRVVDTYVRGSANLGVTDEFLLYRLGENKDHRLRDIVSTIQSEQDQIIRAPKNTALVIQGVAGSGKTTVALHRLAYLLYQYRENIRAERMIIFAPNRMFLDYISGVLPELGVGDIQQTTFTDWALELLDNEVTPADPSPHLAYWFRPGPDRPSIHEQIPGLYKGSTAFKDLIDSALQYYDENGVPSQDYEPFPGSLLPAATIRHWYYVDNRHEPLARKRERTLARIKRWQEMELDNIWEAHLKKEYKKKANAKWRAFAKGWHEMTPLTFYSQLFDPAKRLIDFPPSLLARIPRPVAELTAKILKKKQAMWEDLAPLVYIRHRLYGISGLRFDHVVIDEAQDFSPFQIVLLKLHTPGDSFTILGDLAQGIHSYQGIEQWEAFIELFPEDQSAFYRLSRSYRSTMEIIRFANAVLSEYSESFRPAVPVFRSGEKVKLVRLSEGQTVDWVRKMAIRLRKGSSETAAVITRTGERSAEIHAALEAAGIPATLIQADKTEYAGGLSVLPVYLAKGLEFDAVLLLDVDSFHYDGGVQDAKLLYVGATRALHELWVLYEEEPSPLLKWEIGDFAEFVDGNI</sequence>
<dbReference type="Pfam" id="PF13361">
    <property type="entry name" value="UvrD_C"/>
    <property type="match status" value="1"/>
</dbReference>
<dbReference type="Gene3D" id="3.40.50.300">
    <property type="entry name" value="P-loop containing nucleotide triphosphate hydrolases"/>
    <property type="match status" value="3"/>
</dbReference>
<keyword evidence="4 9" id="KW-0067">ATP-binding</keyword>
<feature type="domain" description="UvrD-like helicase ATP-binding" evidence="12">
    <location>
        <begin position="185"/>
        <end position="548"/>
    </location>
</feature>
<accession>A0ABW3D5C5</accession>
<evidence type="ECO:0000256" key="9">
    <source>
        <dbReference type="PROSITE-ProRule" id="PRU00560"/>
    </source>
</evidence>
<dbReference type="PANTHER" id="PTHR11070:SF17">
    <property type="entry name" value="DNA HELICASE IV"/>
    <property type="match status" value="1"/>
</dbReference>
<dbReference type="InterPro" id="IPR027785">
    <property type="entry name" value="UvrD-like_helicase_C"/>
</dbReference>
<dbReference type="PROSITE" id="PS51198">
    <property type="entry name" value="UVRD_HELICASE_ATP_BIND"/>
    <property type="match status" value="1"/>
</dbReference>
<feature type="region of interest" description="Disordered" evidence="11">
    <location>
        <begin position="73"/>
        <end position="96"/>
    </location>
</feature>
<protein>
    <recommendedName>
        <fullName evidence="7">DNA 3'-5' helicase</fullName>
        <ecNumber evidence="7">5.6.2.4</ecNumber>
    </recommendedName>
</protein>
<evidence type="ECO:0000259" key="12">
    <source>
        <dbReference type="PROSITE" id="PS51198"/>
    </source>
</evidence>
<evidence type="ECO:0000256" key="4">
    <source>
        <dbReference type="ARBA" id="ARBA00022840"/>
    </source>
</evidence>
<evidence type="ECO:0000256" key="7">
    <source>
        <dbReference type="ARBA" id="ARBA00034808"/>
    </source>
</evidence>
<evidence type="ECO:0000256" key="3">
    <source>
        <dbReference type="ARBA" id="ARBA00022806"/>
    </source>
</evidence>
<feature type="coiled-coil region" evidence="10">
    <location>
        <begin position="13"/>
        <end position="63"/>
    </location>
</feature>
<evidence type="ECO:0000313" key="14">
    <source>
        <dbReference type="Proteomes" id="UP001597120"/>
    </source>
</evidence>
<dbReference type="PANTHER" id="PTHR11070">
    <property type="entry name" value="UVRD / RECB / PCRA DNA HELICASE FAMILY MEMBER"/>
    <property type="match status" value="1"/>
</dbReference>
<evidence type="ECO:0000256" key="2">
    <source>
        <dbReference type="ARBA" id="ARBA00022801"/>
    </source>
</evidence>
<name>A0ABW3D5C5_9BACL</name>
<dbReference type="InterPro" id="IPR014017">
    <property type="entry name" value="DNA_helicase_UvrD-like_C"/>
</dbReference>
<dbReference type="Pfam" id="PF00580">
    <property type="entry name" value="UvrD-helicase"/>
    <property type="match status" value="1"/>
</dbReference>
<evidence type="ECO:0000256" key="8">
    <source>
        <dbReference type="ARBA" id="ARBA00048988"/>
    </source>
</evidence>
<dbReference type="InterPro" id="IPR014016">
    <property type="entry name" value="UvrD-like_ATP-bd"/>
</dbReference>
<evidence type="ECO:0000256" key="1">
    <source>
        <dbReference type="ARBA" id="ARBA00022741"/>
    </source>
</evidence>
<proteinExistence type="predicted"/>
<evidence type="ECO:0000313" key="13">
    <source>
        <dbReference type="EMBL" id="MFD0868642.1"/>
    </source>
</evidence>
<keyword evidence="2 9" id="KW-0378">Hydrolase</keyword>
<dbReference type="EMBL" id="JBHTIU010000019">
    <property type="protein sequence ID" value="MFD0868642.1"/>
    <property type="molecule type" value="Genomic_DNA"/>
</dbReference>
<keyword evidence="3 9" id="KW-0347">Helicase</keyword>
<keyword evidence="14" id="KW-1185">Reference proteome</keyword>